<sequence>MYRSPLPALPLVAVACIAAAPAAVAQPGSGAAYLGRWNYDFPDHSTMLDYATENIPGAPDAPQIGDIIFTSSATGRVTGRTDVGCTWEFAPTADGLTLDPPNQTCHNPTFGYTYTTTAWTVRVHGDKETESITAVSHHQDTDYTFTLQHGARTRVPEDDPDSAEAFEGSWHDPQQPGNVTLTRNYGNRLLARTDDGCTWTLVARGDTAKLDPPVQTCTAGDSAVTLTFWTIADSGDHQFSTMVGTDANGGPIRINSELTRQ</sequence>
<feature type="region of interest" description="Disordered" evidence="1">
    <location>
        <begin position="153"/>
        <end position="176"/>
    </location>
</feature>
<protein>
    <submittedName>
        <fullName evidence="3">Uncharacterized protein</fullName>
    </submittedName>
</protein>
<name>A0A3M2KWQ2_9NOCA</name>
<evidence type="ECO:0000256" key="1">
    <source>
        <dbReference type="SAM" id="MobiDB-lite"/>
    </source>
</evidence>
<accession>A0A3M2KWQ2</accession>
<reference evidence="3 4" key="1">
    <citation type="submission" date="2018-10" db="EMBL/GenBank/DDBJ databases">
        <title>Isolation from cow dung.</title>
        <authorList>
            <person name="Ling L."/>
        </authorList>
    </citation>
    <scope>NUCLEOTIDE SEQUENCE [LARGE SCALE GENOMIC DNA]</scope>
    <source>
        <strain evidence="3 4">NEAU-LL90</strain>
    </source>
</reference>
<comment type="caution">
    <text evidence="3">The sequence shown here is derived from an EMBL/GenBank/DDBJ whole genome shotgun (WGS) entry which is preliminary data.</text>
</comment>
<keyword evidence="2" id="KW-0732">Signal</keyword>
<proteinExistence type="predicted"/>
<dbReference type="PROSITE" id="PS51257">
    <property type="entry name" value="PROKAR_LIPOPROTEIN"/>
    <property type="match status" value="1"/>
</dbReference>
<dbReference type="RefSeq" id="WP_122191334.1">
    <property type="nucleotide sequence ID" value="NZ_RFFH01000019.1"/>
</dbReference>
<organism evidence="3 4">
    <name type="scientific">Nocardia stercoris</name>
    <dbReference type="NCBI Taxonomy" id="2483361"/>
    <lineage>
        <taxon>Bacteria</taxon>
        <taxon>Bacillati</taxon>
        <taxon>Actinomycetota</taxon>
        <taxon>Actinomycetes</taxon>
        <taxon>Mycobacteriales</taxon>
        <taxon>Nocardiaceae</taxon>
        <taxon>Nocardia</taxon>
    </lineage>
</organism>
<feature type="signal peptide" evidence="2">
    <location>
        <begin position="1"/>
        <end position="25"/>
    </location>
</feature>
<dbReference type="EMBL" id="RFFH01000019">
    <property type="protein sequence ID" value="RMI28683.1"/>
    <property type="molecule type" value="Genomic_DNA"/>
</dbReference>
<keyword evidence="4" id="KW-1185">Reference proteome</keyword>
<feature type="chain" id="PRO_5038862249" evidence="2">
    <location>
        <begin position="26"/>
        <end position="261"/>
    </location>
</feature>
<evidence type="ECO:0000313" key="3">
    <source>
        <dbReference type="EMBL" id="RMI28683.1"/>
    </source>
</evidence>
<gene>
    <name evidence="3" type="ORF">EBN03_28985</name>
</gene>
<evidence type="ECO:0000313" key="4">
    <source>
        <dbReference type="Proteomes" id="UP000279275"/>
    </source>
</evidence>
<dbReference type="OrthoDB" id="4526041at2"/>
<dbReference type="Proteomes" id="UP000279275">
    <property type="component" value="Unassembled WGS sequence"/>
</dbReference>
<evidence type="ECO:0000256" key="2">
    <source>
        <dbReference type="SAM" id="SignalP"/>
    </source>
</evidence>
<dbReference type="AlphaFoldDB" id="A0A3M2KWQ2"/>